<name>A0A5E4ML98_9HEMI</name>
<comment type="subcellular location">
    <subcellularLocation>
        <location evidence="1">Nucleus</location>
    </subcellularLocation>
</comment>
<dbReference type="PANTHER" id="PTHR14324">
    <property type="entry name" value="CONDENSIN-2 COMPLEX SUBUNIT H2"/>
    <property type="match status" value="1"/>
</dbReference>
<evidence type="ECO:0000256" key="3">
    <source>
        <dbReference type="ARBA" id="ARBA00023242"/>
    </source>
</evidence>
<dbReference type="Pfam" id="PF16858">
    <property type="entry name" value="CNDH2_C"/>
    <property type="match status" value="1"/>
</dbReference>
<feature type="coiled-coil region" evidence="4">
    <location>
        <begin position="426"/>
        <end position="453"/>
    </location>
</feature>
<sequence>MAMSSNLSILGYQNDDNFDEVFKNLLFPIELITKKNNYENHQYDLIKELDSYLSHLKSSSDDDSLVFVEAALMIQNVMVIYQKKVDQIVNDMTKLIWKFQSYRTITNGTENAIENEAEGNKKKKIEKEVKCFSSFEPIEIKLYNSLKIFDCKKINLSTLPTLQKTVLNTNIKVTNKYNSALPHIMVGNGENIGKKYDYKMNFPLNCSLAINQDLDCPANVDHRVKNVNILPMDLMDVDIDDGKDILQDSLDPVVFSQTIHNTMDEVFAANAMAPMPADNIMDVDQIPEVIHFDEAWNCVNANNNIYSDKPFVKKKCIKKKERNNTFWIPKYTFEGIGIKKLELQLSISVDLGSKTDPAFITYIRIAKKTQKANIFKIRMQKMKTDKQTNDEELEELNTSNNEIYVDNDYDDLLGIGDAEPQSERHFRDNYETYRKLEEDMRQHEQNRMEIINEELAMRKRVDAWHDKLRPILKEEEKKTEFDVHAYGTDILNSFSHVGEEKLFKDLVKDKNSSDVSRYFLSVLMMANTYNLKLSNCDSKFCLKLLKKERHHEELQMNIGNQIVSNQD</sequence>
<dbReference type="EMBL" id="CABPRJ010000953">
    <property type="protein sequence ID" value="VVC32198.1"/>
    <property type="molecule type" value="Genomic_DNA"/>
</dbReference>
<dbReference type="Proteomes" id="UP000325440">
    <property type="component" value="Unassembled WGS sequence"/>
</dbReference>
<dbReference type="GO" id="GO:0000796">
    <property type="term" value="C:condensin complex"/>
    <property type="evidence" value="ECO:0007669"/>
    <property type="project" value="TreeGrafter"/>
</dbReference>
<organism evidence="7 8">
    <name type="scientific">Cinara cedri</name>
    <dbReference type="NCBI Taxonomy" id="506608"/>
    <lineage>
        <taxon>Eukaryota</taxon>
        <taxon>Metazoa</taxon>
        <taxon>Ecdysozoa</taxon>
        <taxon>Arthropoda</taxon>
        <taxon>Hexapoda</taxon>
        <taxon>Insecta</taxon>
        <taxon>Pterygota</taxon>
        <taxon>Neoptera</taxon>
        <taxon>Paraneoptera</taxon>
        <taxon>Hemiptera</taxon>
        <taxon>Sternorrhyncha</taxon>
        <taxon>Aphidomorpha</taxon>
        <taxon>Aphidoidea</taxon>
        <taxon>Aphididae</taxon>
        <taxon>Lachninae</taxon>
        <taxon>Cinara</taxon>
    </lineage>
</organism>
<keyword evidence="8" id="KW-1185">Reference proteome</keyword>
<dbReference type="GO" id="GO:0010032">
    <property type="term" value="P:meiotic chromosome condensation"/>
    <property type="evidence" value="ECO:0007669"/>
    <property type="project" value="TreeGrafter"/>
</dbReference>
<evidence type="ECO:0000259" key="6">
    <source>
        <dbReference type="Pfam" id="PF16858"/>
    </source>
</evidence>
<dbReference type="GO" id="GO:0005634">
    <property type="term" value="C:nucleus"/>
    <property type="evidence" value="ECO:0007669"/>
    <property type="project" value="UniProtKB-SubCell"/>
</dbReference>
<feature type="domain" description="Condensin-2 complex subunit H2 C-terminal" evidence="6">
    <location>
        <begin position="452"/>
        <end position="554"/>
    </location>
</feature>
<evidence type="ECO:0000313" key="7">
    <source>
        <dbReference type="EMBL" id="VVC32198.1"/>
    </source>
</evidence>
<evidence type="ECO:0000259" key="5">
    <source>
        <dbReference type="Pfam" id="PF06278"/>
    </source>
</evidence>
<dbReference type="PANTHER" id="PTHR14324:SF3">
    <property type="entry name" value="CONDENSIN-2 COMPLEX SUBUNIT H2"/>
    <property type="match status" value="1"/>
</dbReference>
<keyword evidence="4" id="KW-0175">Coiled coil</keyword>
<dbReference type="OrthoDB" id="10038475at2759"/>
<reference evidence="7 8" key="1">
    <citation type="submission" date="2019-08" db="EMBL/GenBank/DDBJ databases">
        <authorList>
            <person name="Alioto T."/>
            <person name="Alioto T."/>
            <person name="Gomez Garrido J."/>
        </authorList>
    </citation>
    <scope>NUCLEOTIDE SEQUENCE [LARGE SCALE GENOMIC DNA]</scope>
</reference>
<comment type="similarity">
    <text evidence="2">Belongs to the CND2 H2 (condensin-2 subunit 2) family.</text>
</comment>
<dbReference type="InterPro" id="IPR031737">
    <property type="entry name" value="CNDH2_C"/>
</dbReference>
<evidence type="ECO:0000256" key="2">
    <source>
        <dbReference type="ARBA" id="ARBA00007844"/>
    </source>
</evidence>
<dbReference type="AlphaFoldDB" id="A0A5E4ML98"/>
<protein>
    <submittedName>
        <fullName evidence="7">Condensin-2 complex subunit H2, C-terminal,Condensin II complex subunit H2, N-terminal</fullName>
    </submittedName>
</protein>
<dbReference type="InterPro" id="IPR031739">
    <property type="entry name" value="Ncaph2"/>
</dbReference>
<evidence type="ECO:0000313" key="8">
    <source>
        <dbReference type="Proteomes" id="UP000325440"/>
    </source>
</evidence>
<feature type="domain" description="Condensin II complex subunit H2 N-terminal" evidence="5">
    <location>
        <begin position="34"/>
        <end position="128"/>
    </location>
</feature>
<gene>
    <name evidence="7" type="ORF">CINCED_3A002532</name>
</gene>
<accession>A0A5E4ML98</accession>
<dbReference type="Pfam" id="PF06278">
    <property type="entry name" value="CNDH2_N"/>
    <property type="match status" value="1"/>
</dbReference>
<evidence type="ECO:0000256" key="1">
    <source>
        <dbReference type="ARBA" id="ARBA00004123"/>
    </source>
</evidence>
<evidence type="ECO:0000256" key="4">
    <source>
        <dbReference type="SAM" id="Coils"/>
    </source>
</evidence>
<dbReference type="InterPro" id="IPR009378">
    <property type="entry name" value="H2_N"/>
</dbReference>
<dbReference type="GO" id="GO:0051306">
    <property type="term" value="P:mitotic sister chromatid separation"/>
    <property type="evidence" value="ECO:0007669"/>
    <property type="project" value="TreeGrafter"/>
</dbReference>
<proteinExistence type="inferred from homology"/>
<dbReference type="GO" id="GO:0003682">
    <property type="term" value="F:chromatin binding"/>
    <property type="evidence" value="ECO:0007669"/>
    <property type="project" value="TreeGrafter"/>
</dbReference>
<keyword evidence="3" id="KW-0539">Nucleus</keyword>